<sequence>MGASEAGKPAAAVWHFRTPYIVTDASVKLKIARRSAADVIRLHLSTDGGKSWAPLWQCPDDQLGKREISVPICKTFRVTDRTDPPADLASPFGRYSFRLKLELIAGRRGEDCRVEDIAFETVVQQNLFALPQLQPGRNRITVRGGLAKGAAVKVTYVWDDPVGSGRKNVTIVENAPHTYEIIAAGQKWSDSVCKSITVEAVRATGEGNRTLVKEAASKIHPRSPLPPAEDTTGRWLGQQGKDDLPPLAKLLAATTDPRRFRSVLGAAVIRADPRMFDAFREVAYKTAKVNQKHQAFIGLYRSDPTRARAVLLDIVRDPAGKRVAWSPGKDKEDKGWGRTQSWCCGSTVIGYIAAEAGWKEFLPELLKVLADPQCSHHWGPRYGTIRVIGLLGHGDEAAAKAILGVLTDATRKEHGDAKAVAAEAAGRIRHPMLIPALRRYVSNSYLPLCTGAAISLGQLGDKSIVATMRTWLKRTDEGHRGAAAEALGDLKDARSVVALKAALAVEPFAWVRENIRQALAKIATARSPAGT</sequence>
<accession>A0A0F9DCK1</accession>
<organism evidence="1">
    <name type="scientific">marine sediment metagenome</name>
    <dbReference type="NCBI Taxonomy" id="412755"/>
    <lineage>
        <taxon>unclassified sequences</taxon>
        <taxon>metagenomes</taxon>
        <taxon>ecological metagenomes</taxon>
    </lineage>
</organism>
<dbReference type="EMBL" id="LAZR01029478">
    <property type="protein sequence ID" value="KKL59463.1"/>
    <property type="molecule type" value="Genomic_DNA"/>
</dbReference>
<gene>
    <name evidence="1" type="ORF">LCGC14_2215100</name>
</gene>
<dbReference type="InterPro" id="IPR016024">
    <property type="entry name" value="ARM-type_fold"/>
</dbReference>
<comment type="caution">
    <text evidence="1">The sequence shown here is derived from an EMBL/GenBank/DDBJ whole genome shotgun (WGS) entry which is preliminary data.</text>
</comment>
<dbReference type="InterPro" id="IPR011989">
    <property type="entry name" value="ARM-like"/>
</dbReference>
<dbReference type="InterPro" id="IPR004155">
    <property type="entry name" value="PBS_lyase_HEAT"/>
</dbReference>
<proteinExistence type="predicted"/>
<dbReference type="Gene3D" id="1.25.10.10">
    <property type="entry name" value="Leucine-rich Repeat Variant"/>
    <property type="match status" value="1"/>
</dbReference>
<evidence type="ECO:0000313" key="1">
    <source>
        <dbReference type="EMBL" id="KKL59463.1"/>
    </source>
</evidence>
<reference evidence="1" key="1">
    <citation type="journal article" date="2015" name="Nature">
        <title>Complex archaea that bridge the gap between prokaryotes and eukaryotes.</title>
        <authorList>
            <person name="Spang A."/>
            <person name="Saw J.H."/>
            <person name="Jorgensen S.L."/>
            <person name="Zaremba-Niedzwiedzka K."/>
            <person name="Martijn J."/>
            <person name="Lind A.E."/>
            <person name="van Eijk R."/>
            <person name="Schleper C."/>
            <person name="Guy L."/>
            <person name="Ettema T.J."/>
        </authorList>
    </citation>
    <scope>NUCLEOTIDE SEQUENCE</scope>
</reference>
<dbReference type="AlphaFoldDB" id="A0A0F9DCK1"/>
<dbReference type="Pfam" id="PF13646">
    <property type="entry name" value="HEAT_2"/>
    <property type="match status" value="1"/>
</dbReference>
<name>A0A0F9DCK1_9ZZZZ</name>
<dbReference type="SMART" id="SM00567">
    <property type="entry name" value="EZ_HEAT"/>
    <property type="match status" value="4"/>
</dbReference>
<protein>
    <submittedName>
        <fullName evidence="1">Uncharacterized protein</fullName>
    </submittedName>
</protein>
<dbReference type="SUPFAM" id="SSF48371">
    <property type="entry name" value="ARM repeat"/>
    <property type="match status" value="1"/>
</dbReference>